<keyword evidence="2" id="KW-0238">DNA-binding</keyword>
<feature type="domain" description="HTH crp-type" evidence="5">
    <location>
        <begin position="142"/>
        <end position="207"/>
    </location>
</feature>
<dbReference type="PANTHER" id="PTHR24567">
    <property type="entry name" value="CRP FAMILY TRANSCRIPTIONAL REGULATORY PROTEIN"/>
    <property type="match status" value="1"/>
</dbReference>
<dbReference type="Gene3D" id="2.60.120.10">
    <property type="entry name" value="Jelly Rolls"/>
    <property type="match status" value="1"/>
</dbReference>
<accession>A0ABM6RSD6</accession>
<feature type="domain" description="Cyclic nucleotide-binding" evidence="4">
    <location>
        <begin position="19"/>
        <end position="110"/>
    </location>
</feature>
<organism evidence="6 7">
    <name type="scientific">Sulfobacillus thermotolerans</name>
    <dbReference type="NCBI Taxonomy" id="338644"/>
    <lineage>
        <taxon>Bacteria</taxon>
        <taxon>Bacillati</taxon>
        <taxon>Bacillota</taxon>
        <taxon>Clostridia</taxon>
        <taxon>Eubacteriales</taxon>
        <taxon>Clostridiales Family XVII. Incertae Sedis</taxon>
        <taxon>Sulfobacillus</taxon>
    </lineage>
</organism>
<evidence type="ECO:0000259" key="4">
    <source>
        <dbReference type="PROSITE" id="PS50042"/>
    </source>
</evidence>
<reference evidence="6 7" key="1">
    <citation type="journal article" date="2019" name="Sci. Rep.">
        <title>Sulfobacillus thermotolerans: new insights into resistance and metabolic capacities of acidophilic chemolithotrophs.</title>
        <authorList>
            <person name="Panyushkina A.E."/>
            <person name="Babenko V.V."/>
            <person name="Nikitina A.S."/>
            <person name="Selezneva O.V."/>
            <person name="Tsaplina I.A."/>
            <person name="Letarova M.A."/>
            <person name="Kostryukova E.S."/>
            <person name="Letarov A.V."/>
        </authorList>
    </citation>
    <scope>NUCLEOTIDE SEQUENCE [LARGE SCALE GENOMIC DNA]</scope>
    <source>
        <strain evidence="6 7">Kr1</strain>
    </source>
</reference>
<keyword evidence="7" id="KW-1185">Reference proteome</keyword>
<name>A0ABM6RSD6_9FIRM</name>
<dbReference type="Gene3D" id="1.10.10.10">
    <property type="entry name" value="Winged helix-like DNA-binding domain superfamily/Winged helix DNA-binding domain"/>
    <property type="match status" value="1"/>
</dbReference>
<dbReference type="PANTHER" id="PTHR24567:SF68">
    <property type="entry name" value="DNA-BINDING TRANSCRIPTIONAL DUAL REGULATOR CRP"/>
    <property type="match status" value="1"/>
</dbReference>
<keyword evidence="1" id="KW-0805">Transcription regulation</keyword>
<dbReference type="SMART" id="SM00419">
    <property type="entry name" value="HTH_CRP"/>
    <property type="match status" value="1"/>
</dbReference>
<dbReference type="Pfam" id="PF00027">
    <property type="entry name" value="cNMP_binding"/>
    <property type="match status" value="1"/>
</dbReference>
<dbReference type="InterPro" id="IPR000595">
    <property type="entry name" value="cNMP-bd_dom"/>
</dbReference>
<sequence length="221" mass="24794">MTGKRYDVPLLQLIPESTLSEILVMRHYEAGDRVFEQGEPTSGLWFVLEGRVAMERIGFEGQLTTTGVWVLGDIVGIAGLWDQSGYPASARALSTPTVMGWIARTTVLRLHQEIPAFGLEISRVLAERLRFIQESIADRKGLPMVNQVASVLWTLFIRMGRMINLTHEDIARLIGTRRETVTRAIHILAQDGVIYAHHGMLEVTDAVKLKQWMAVVDKDSD</sequence>
<evidence type="ECO:0000256" key="2">
    <source>
        <dbReference type="ARBA" id="ARBA00023125"/>
    </source>
</evidence>
<dbReference type="PROSITE" id="PS50042">
    <property type="entry name" value="CNMP_BINDING_3"/>
    <property type="match status" value="1"/>
</dbReference>
<evidence type="ECO:0000256" key="3">
    <source>
        <dbReference type="ARBA" id="ARBA00023163"/>
    </source>
</evidence>
<evidence type="ECO:0000313" key="7">
    <source>
        <dbReference type="Proteomes" id="UP000325292"/>
    </source>
</evidence>
<dbReference type="PROSITE" id="PS51063">
    <property type="entry name" value="HTH_CRP_2"/>
    <property type="match status" value="1"/>
</dbReference>
<dbReference type="InterPro" id="IPR018490">
    <property type="entry name" value="cNMP-bd_dom_sf"/>
</dbReference>
<gene>
    <name evidence="6" type="ORF">BXT84_10090</name>
</gene>
<dbReference type="InterPro" id="IPR012318">
    <property type="entry name" value="HTH_CRP"/>
</dbReference>
<evidence type="ECO:0000313" key="6">
    <source>
        <dbReference type="EMBL" id="AUW94247.1"/>
    </source>
</evidence>
<protein>
    <submittedName>
        <fullName evidence="6">CarD family transcriptional regulator</fullName>
    </submittedName>
</protein>
<dbReference type="EMBL" id="CP019454">
    <property type="protein sequence ID" value="AUW94247.1"/>
    <property type="molecule type" value="Genomic_DNA"/>
</dbReference>
<dbReference type="InterPro" id="IPR036388">
    <property type="entry name" value="WH-like_DNA-bd_sf"/>
</dbReference>
<dbReference type="InterPro" id="IPR036390">
    <property type="entry name" value="WH_DNA-bd_sf"/>
</dbReference>
<dbReference type="SUPFAM" id="SSF51206">
    <property type="entry name" value="cAMP-binding domain-like"/>
    <property type="match status" value="1"/>
</dbReference>
<dbReference type="InterPro" id="IPR050397">
    <property type="entry name" value="Env_Response_Regulators"/>
</dbReference>
<dbReference type="InterPro" id="IPR014710">
    <property type="entry name" value="RmlC-like_jellyroll"/>
</dbReference>
<dbReference type="Pfam" id="PF13545">
    <property type="entry name" value="HTH_Crp_2"/>
    <property type="match status" value="1"/>
</dbReference>
<dbReference type="Proteomes" id="UP000325292">
    <property type="component" value="Chromosome"/>
</dbReference>
<dbReference type="SUPFAM" id="SSF46785">
    <property type="entry name" value="Winged helix' DNA-binding domain"/>
    <property type="match status" value="1"/>
</dbReference>
<evidence type="ECO:0000259" key="5">
    <source>
        <dbReference type="PROSITE" id="PS51063"/>
    </source>
</evidence>
<dbReference type="SMART" id="SM00100">
    <property type="entry name" value="cNMP"/>
    <property type="match status" value="1"/>
</dbReference>
<proteinExistence type="predicted"/>
<dbReference type="CDD" id="cd00038">
    <property type="entry name" value="CAP_ED"/>
    <property type="match status" value="1"/>
</dbReference>
<keyword evidence="3" id="KW-0804">Transcription</keyword>
<dbReference type="PRINTS" id="PR00034">
    <property type="entry name" value="HTHCRP"/>
</dbReference>
<evidence type="ECO:0000256" key="1">
    <source>
        <dbReference type="ARBA" id="ARBA00023015"/>
    </source>
</evidence>